<keyword evidence="2" id="KW-0805">Transcription regulation</keyword>
<dbReference type="CDD" id="cd00265">
    <property type="entry name" value="MADS_MEF2_like"/>
    <property type="match status" value="1"/>
</dbReference>
<dbReference type="PRINTS" id="PR00404">
    <property type="entry name" value="MADSDOMAIN"/>
</dbReference>
<keyword evidence="6" id="KW-0175">Coiled coil</keyword>
<dbReference type="GO" id="GO:0000981">
    <property type="term" value="F:DNA-binding transcription factor activity, RNA polymerase II-specific"/>
    <property type="evidence" value="ECO:0007669"/>
    <property type="project" value="TreeGrafter"/>
</dbReference>
<dbReference type="Pfam" id="PF00319">
    <property type="entry name" value="SRF-TF"/>
    <property type="match status" value="1"/>
</dbReference>
<keyword evidence="3" id="KW-0238">DNA-binding</keyword>
<dbReference type="InterPro" id="IPR002100">
    <property type="entry name" value="TF_MADSbox"/>
</dbReference>
<dbReference type="GO" id="GO:0000978">
    <property type="term" value="F:RNA polymerase II cis-regulatory region sequence-specific DNA binding"/>
    <property type="evidence" value="ECO:0007669"/>
    <property type="project" value="TreeGrafter"/>
</dbReference>
<dbReference type="GO" id="GO:0005634">
    <property type="term" value="C:nucleus"/>
    <property type="evidence" value="ECO:0007669"/>
    <property type="project" value="UniProtKB-SubCell"/>
</dbReference>
<dbReference type="GO" id="GO:0046983">
    <property type="term" value="F:protein dimerization activity"/>
    <property type="evidence" value="ECO:0007669"/>
    <property type="project" value="InterPro"/>
</dbReference>
<accession>A0A834YU41</accession>
<evidence type="ECO:0000256" key="3">
    <source>
        <dbReference type="ARBA" id="ARBA00023125"/>
    </source>
</evidence>
<dbReference type="InterPro" id="IPR033896">
    <property type="entry name" value="MEF2-like_N"/>
</dbReference>
<evidence type="ECO:0000256" key="6">
    <source>
        <dbReference type="SAM" id="Coils"/>
    </source>
</evidence>
<reference evidence="8 9" key="1">
    <citation type="submission" date="2020-04" db="EMBL/GenBank/DDBJ databases">
        <title>Plant Genome Project.</title>
        <authorList>
            <person name="Zhang R.-G."/>
        </authorList>
    </citation>
    <scope>NUCLEOTIDE SEQUENCE [LARGE SCALE GENOMIC DNA]</scope>
    <source>
        <strain evidence="8">YNK0</strain>
        <tissue evidence="8">Leaf</tissue>
    </source>
</reference>
<evidence type="ECO:0000256" key="1">
    <source>
        <dbReference type="ARBA" id="ARBA00004123"/>
    </source>
</evidence>
<proteinExistence type="predicted"/>
<dbReference type="EMBL" id="JABCRI010000014">
    <property type="protein sequence ID" value="KAF8394265.1"/>
    <property type="molecule type" value="Genomic_DNA"/>
</dbReference>
<comment type="subcellular location">
    <subcellularLocation>
        <location evidence="1">Nucleus</location>
    </subcellularLocation>
</comment>
<dbReference type="FunFam" id="3.40.1810.10:FF:000006">
    <property type="entry name" value="Agamous-like MADS-box protein AGL62"/>
    <property type="match status" value="1"/>
</dbReference>
<evidence type="ECO:0000256" key="5">
    <source>
        <dbReference type="ARBA" id="ARBA00023242"/>
    </source>
</evidence>
<dbReference type="Gene3D" id="3.40.1810.10">
    <property type="entry name" value="Transcription factor, MADS-box"/>
    <property type="match status" value="1"/>
</dbReference>
<comment type="caution">
    <text evidence="8">The sequence shown here is derived from an EMBL/GenBank/DDBJ whole genome shotgun (WGS) entry which is preliminary data.</text>
</comment>
<dbReference type="Proteomes" id="UP000655225">
    <property type="component" value="Unassembled WGS sequence"/>
</dbReference>
<dbReference type="PANTHER" id="PTHR11945">
    <property type="entry name" value="MADS BOX PROTEIN"/>
    <property type="match status" value="1"/>
</dbReference>
<feature type="domain" description="MADS-box" evidence="7">
    <location>
        <begin position="1"/>
        <end position="61"/>
    </location>
</feature>
<dbReference type="GO" id="GO:0045944">
    <property type="term" value="P:positive regulation of transcription by RNA polymerase II"/>
    <property type="evidence" value="ECO:0007669"/>
    <property type="project" value="InterPro"/>
</dbReference>
<keyword evidence="4" id="KW-0804">Transcription</keyword>
<dbReference type="PROSITE" id="PS50066">
    <property type="entry name" value="MADS_BOX_2"/>
    <property type="match status" value="1"/>
</dbReference>
<keyword evidence="5" id="KW-0539">Nucleus</keyword>
<organism evidence="8 9">
    <name type="scientific">Tetracentron sinense</name>
    <name type="common">Spur-leaf</name>
    <dbReference type="NCBI Taxonomy" id="13715"/>
    <lineage>
        <taxon>Eukaryota</taxon>
        <taxon>Viridiplantae</taxon>
        <taxon>Streptophyta</taxon>
        <taxon>Embryophyta</taxon>
        <taxon>Tracheophyta</taxon>
        <taxon>Spermatophyta</taxon>
        <taxon>Magnoliopsida</taxon>
        <taxon>Trochodendrales</taxon>
        <taxon>Trochodendraceae</taxon>
        <taxon>Tetracentron</taxon>
    </lineage>
</organism>
<dbReference type="OrthoDB" id="1933443at2759"/>
<protein>
    <recommendedName>
        <fullName evidence="7">MADS-box domain-containing protein</fullName>
    </recommendedName>
</protein>
<evidence type="ECO:0000256" key="2">
    <source>
        <dbReference type="ARBA" id="ARBA00023015"/>
    </source>
</evidence>
<dbReference type="SUPFAM" id="SSF55455">
    <property type="entry name" value="SRF-like"/>
    <property type="match status" value="1"/>
</dbReference>
<keyword evidence="9" id="KW-1185">Reference proteome</keyword>
<evidence type="ECO:0000256" key="4">
    <source>
        <dbReference type="ARBA" id="ARBA00023163"/>
    </source>
</evidence>
<dbReference type="InterPro" id="IPR036879">
    <property type="entry name" value="TF_MADSbox_sf"/>
</dbReference>
<feature type="coiled-coil region" evidence="6">
    <location>
        <begin position="84"/>
        <end position="145"/>
    </location>
</feature>
<gene>
    <name evidence="8" type="ORF">HHK36_020472</name>
</gene>
<dbReference type="PANTHER" id="PTHR11945:SF534">
    <property type="entry name" value="MYOCYTE-SPECIFIC ENHANCER FACTOR 2"/>
    <property type="match status" value="1"/>
</dbReference>
<name>A0A834YU41_TETSI</name>
<dbReference type="SMART" id="SM00432">
    <property type="entry name" value="MADS"/>
    <property type="match status" value="1"/>
</dbReference>
<evidence type="ECO:0000313" key="9">
    <source>
        <dbReference type="Proteomes" id="UP000655225"/>
    </source>
</evidence>
<evidence type="ECO:0000259" key="7">
    <source>
        <dbReference type="PROSITE" id="PS50066"/>
    </source>
</evidence>
<evidence type="ECO:0000313" key="8">
    <source>
        <dbReference type="EMBL" id="KAF8394265.1"/>
    </source>
</evidence>
<dbReference type="AlphaFoldDB" id="A0A834YU41"/>
<sequence>MGKRKIEIEKLENPNKRQVTFSKRRKGLFKKAAEACSLCDAEIAVIVFSPAGKPYTFGHASVDSLIDRYLSNSRSGPVINSAEHSRLSREIQYLESEIKNERQQKMNGGNRFWWEQIDPEEYDSVEKLQSVVDELEKLRSNVLRRVEELPSRSDQASTSDHVHQYFDPPNQMASASVSNFVDLFDDLDAPMVADWNEMTSDDDFEASLLLTEEASTSNHVDQYFDPPNEMASDDDITLLLTDEAPASNVDQIFADAPKVADWNEMASDDDFRAPLLLTDEASTSDFVDEDFSISIDDLEALLADLENEDGGEDDHWSEFLAEVLRDDIELLPAL</sequence>